<keyword evidence="1" id="KW-1133">Transmembrane helix</keyword>
<name>A0A9D9N531_9BACT</name>
<evidence type="ECO:0000313" key="2">
    <source>
        <dbReference type="EMBL" id="MBO8460652.1"/>
    </source>
</evidence>
<feature type="transmembrane region" description="Helical" evidence="1">
    <location>
        <begin position="12"/>
        <end position="29"/>
    </location>
</feature>
<sequence length="107" mass="12292">MSLLETLHYEGLLVGAATFLIIGLFHPLVIKAEYYWGVKSWWLFFIAGLLTLCLSLCLDALIGSILLGVTSFSCFWSIFEVFEQKKRVERGWFPKNPSRMKKDNAQQ</sequence>
<organism evidence="2 3">
    <name type="scientific">Candidatus Gallipaludibacter merdavium</name>
    <dbReference type="NCBI Taxonomy" id="2840839"/>
    <lineage>
        <taxon>Bacteria</taxon>
        <taxon>Pseudomonadati</taxon>
        <taxon>Bacteroidota</taxon>
        <taxon>Bacteroidia</taxon>
        <taxon>Bacteroidales</taxon>
        <taxon>Candidatus Gallipaludibacter</taxon>
    </lineage>
</organism>
<dbReference type="Pfam" id="PF14898">
    <property type="entry name" value="DUF4491"/>
    <property type="match status" value="1"/>
</dbReference>
<gene>
    <name evidence="2" type="ORF">IAA73_10030</name>
</gene>
<keyword evidence="1" id="KW-0472">Membrane</keyword>
<dbReference type="AlphaFoldDB" id="A0A9D9N531"/>
<proteinExistence type="predicted"/>
<reference evidence="2" key="2">
    <citation type="journal article" date="2021" name="PeerJ">
        <title>Extensive microbial diversity within the chicken gut microbiome revealed by metagenomics and culture.</title>
        <authorList>
            <person name="Gilroy R."/>
            <person name="Ravi A."/>
            <person name="Getino M."/>
            <person name="Pursley I."/>
            <person name="Horton D.L."/>
            <person name="Alikhan N.F."/>
            <person name="Baker D."/>
            <person name="Gharbi K."/>
            <person name="Hall N."/>
            <person name="Watson M."/>
            <person name="Adriaenssens E.M."/>
            <person name="Foster-Nyarko E."/>
            <person name="Jarju S."/>
            <person name="Secka A."/>
            <person name="Antonio M."/>
            <person name="Oren A."/>
            <person name="Chaudhuri R.R."/>
            <person name="La Ragione R."/>
            <person name="Hildebrand F."/>
            <person name="Pallen M.J."/>
        </authorList>
    </citation>
    <scope>NUCLEOTIDE SEQUENCE</scope>
    <source>
        <strain evidence="2">G3-3990</strain>
    </source>
</reference>
<reference evidence="2" key="1">
    <citation type="submission" date="2020-10" db="EMBL/GenBank/DDBJ databases">
        <authorList>
            <person name="Gilroy R."/>
        </authorList>
    </citation>
    <scope>NUCLEOTIDE SEQUENCE</scope>
    <source>
        <strain evidence="2">G3-3990</strain>
    </source>
</reference>
<evidence type="ECO:0000256" key="1">
    <source>
        <dbReference type="SAM" id="Phobius"/>
    </source>
</evidence>
<feature type="transmembrane region" description="Helical" evidence="1">
    <location>
        <begin position="41"/>
        <end position="58"/>
    </location>
</feature>
<dbReference type="EMBL" id="JADIMG010000096">
    <property type="protein sequence ID" value="MBO8460652.1"/>
    <property type="molecule type" value="Genomic_DNA"/>
</dbReference>
<dbReference type="Proteomes" id="UP000823641">
    <property type="component" value="Unassembled WGS sequence"/>
</dbReference>
<dbReference type="InterPro" id="IPR027890">
    <property type="entry name" value="DUF4491"/>
</dbReference>
<accession>A0A9D9N531</accession>
<evidence type="ECO:0000313" key="3">
    <source>
        <dbReference type="Proteomes" id="UP000823641"/>
    </source>
</evidence>
<keyword evidence="1" id="KW-0812">Transmembrane</keyword>
<protein>
    <submittedName>
        <fullName evidence="2">DUF4491 family protein</fullName>
    </submittedName>
</protein>
<comment type="caution">
    <text evidence="2">The sequence shown here is derived from an EMBL/GenBank/DDBJ whole genome shotgun (WGS) entry which is preliminary data.</text>
</comment>